<organism evidence="1 2">
    <name type="scientific">Mycoplasmopsis gallinarum</name>
    <dbReference type="NCBI Taxonomy" id="29557"/>
    <lineage>
        <taxon>Bacteria</taxon>
        <taxon>Bacillati</taxon>
        <taxon>Mycoplasmatota</taxon>
        <taxon>Mycoplasmoidales</taxon>
        <taxon>Metamycoplasmataceae</taxon>
        <taxon>Mycoplasmopsis</taxon>
    </lineage>
</organism>
<evidence type="ECO:0000313" key="2">
    <source>
        <dbReference type="Proteomes" id="UP000076983"/>
    </source>
</evidence>
<sequence length="153" mass="17458">MNSYNQAPFPLPVLKPLVLDELFIKKIKGDKLKTQIILLIAEDEEFVFFINGLEEKNFDNSNPDHISIISSEGMDENGKLQQISSIKGVDIGTIFKIKYFDLIDKIITKSDEIESLPYLGINDQINIVEQITTKLNSNDNLPHLVIIRKKEQN</sequence>
<comment type="caution">
    <text evidence="1">The sequence shown here is derived from an EMBL/GenBank/DDBJ whole genome shotgun (WGS) entry which is preliminary data.</text>
</comment>
<name>A0A168RHX2_9BACT</name>
<dbReference type="AlphaFoldDB" id="A0A168RHX2"/>
<keyword evidence="2" id="KW-1185">Reference proteome</keyword>
<proteinExistence type="predicted"/>
<dbReference type="Proteomes" id="UP000076983">
    <property type="component" value="Unassembled WGS sequence"/>
</dbReference>
<protein>
    <submittedName>
        <fullName evidence="1">Uncharacterized protein</fullName>
    </submittedName>
</protein>
<dbReference type="PATRIC" id="fig|29557.3.peg.211"/>
<gene>
    <name evidence="1" type="ORF">MGALLINA_02240</name>
</gene>
<dbReference type="STRING" id="29557.MGALLINA_02240"/>
<accession>A0A168RHX2</accession>
<dbReference type="EMBL" id="LVLH01000027">
    <property type="protein sequence ID" value="OAB49004.1"/>
    <property type="molecule type" value="Genomic_DNA"/>
</dbReference>
<reference evidence="1 2" key="1">
    <citation type="submission" date="2016-03" db="EMBL/GenBank/DDBJ databases">
        <title>Genome sequence of Mycoplasma gallinarum strain Mgn_IPT.</title>
        <authorList>
            <person name="Yacoub E."/>
            <person name="Sirand-Pugnet P."/>
            <person name="Barre A."/>
            <person name="Maurier F."/>
            <person name="Blanchard A."/>
            <person name="Ben Abdelmoumen B.M."/>
        </authorList>
    </citation>
    <scope>NUCLEOTIDE SEQUENCE [LARGE SCALE GENOMIC DNA]</scope>
    <source>
        <strain evidence="1 2">Mgn_IPT</strain>
    </source>
</reference>
<evidence type="ECO:0000313" key="1">
    <source>
        <dbReference type="EMBL" id="OAB49004.1"/>
    </source>
</evidence>